<accession>A0ABU3Z8W9</accession>
<dbReference type="PANTHER" id="PTHR39160:SF4">
    <property type="entry name" value="RESUSCITATION-PROMOTING FACTOR RPFB"/>
    <property type="match status" value="1"/>
</dbReference>
<feature type="domain" description="3D" evidence="4">
    <location>
        <begin position="145"/>
        <end position="203"/>
    </location>
</feature>
<sequence>MLKKYLLALALCILCVGITTTAMAETLDRGKRGDQVRYVQDLLVTQGYLVDEADGVFGNNTEYAVRVFQKEKGLDVDGRVGPATLAALEKNHNKFAKEGKKIKKSAGAPDRYSKVLTMEASAYSAYNPGNSYYTARGNLLCRGLVSVDPDVISLGTELYIEGYGYAVADDTGGAIRGHKIDLAVDSYDEAIQFGRRDVTVYVL</sequence>
<evidence type="ECO:0000259" key="4">
    <source>
        <dbReference type="Pfam" id="PF06725"/>
    </source>
</evidence>
<organism evidence="5 6">
    <name type="scientific">Veillonella absiana</name>
    <dbReference type="NCBI Taxonomy" id="3079305"/>
    <lineage>
        <taxon>Bacteria</taxon>
        <taxon>Bacillati</taxon>
        <taxon>Bacillota</taxon>
        <taxon>Negativicutes</taxon>
        <taxon>Veillonellales</taxon>
        <taxon>Veillonellaceae</taxon>
        <taxon>Veillonella</taxon>
    </lineage>
</organism>
<dbReference type="CDD" id="cd22786">
    <property type="entry name" value="DPBB_YuiC-like"/>
    <property type="match status" value="1"/>
</dbReference>
<name>A0ABU3Z8W9_9FIRM</name>
<dbReference type="Pfam" id="PF06725">
    <property type="entry name" value="3D"/>
    <property type="match status" value="1"/>
</dbReference>
<feature type="signal peptide" evidence="2">
    <location>
        <begin position="1"/>
        <end position="24"/>
    </location>
</feature>
<dbReference type="Gene3D" id="2.40.40.10">
    <property type="entry name" value="RlpA-like domain"/>
    <property type="match status" value="1"/>
</dbReference>
<evidence type="ECO:0000313" key="6">
    <source>
        <dbReference type="Proteomes" id="UP001272515"/>
    </source>
</evidence>
<dbReference type="EMBL" id="JAWJZB010000005">
    <property type="protein sequence ID" value="MDV5088142.1"/>
    <property type="molecule type" value="Genomic_DNA"/>
</dbReference>
<evidence type="ECO:0000256" key="2">
    <source>
        <dbReference type="SAM" id="SignalP"/>
    </source>
</evidence>
<dbReference type="Gene3D" id="1.10.101.10">
    <property type="entry name" value="PGBD-like superfamily/PGBD"/>
    <property type="match status" value="1"/>
</dbReference>
<dbReference type="InterPro" id="IPR051933">
    <property type="entry name" value="Resuscitation_pf_RpfB"/>
</dbReference>
<dbReference type="InterPro" id="IPR036366">
    <property type="entry name" value="PGBDSf"/>
</dbReference>
<proteinExistence type="predicted"/>
<dbReference type="Proteomes" id="UP001272515">
    <property type="component" value="Unassembled WGS sequence"/>
</dbReference>
<dbReference type="PANTHER" id="PTHR39160">
    <property type="entry name" value="CELL WALL-BINDING PROTEIN YOCH"/>
    <property type="match status" value="1"/>
</dbReference>
<dbReference type="RefSeq" id="WP_317329812.1">
    <property type="nucleotide sequence ID" value="NZ_JAWJZA010000004.1"/>
</dbReference>
<dbReference type="InterPro" id="IPR036365">
    <property type="entry name" value="PGBD-like_sf"/>
</dbReference>
<dbReference type="InterPro" id="IPR036908">
    <property type="entry name" value="RlpA-like_sf"/>
</dbReference>
<dbReference type="SUPFAM" id="SSF50685">
    <property type="entry name" value="Barwin-like endoglucanases"/>
    <property type="match status" value="1"/>
</dbReference>
<keyword evidence="1 2" id="KW-0732">Signal</keyword>
<dbReference type="SUPFAM" id="SSF47090">
    <property type="entry name" value="PGBD-like"/>
    <property type="match status" value="1"/>
</dbReference>
<gene>
    <name evidence="5" type="ORF">RVY80_04685</name>
</gene>
<comment type="caution">
    <text evidence="5">The sequence shown here is derived from an EMBL/GenBank/DDBJ whole genome shotgun (WGS) entry which is preliminary data.</text>
</comment>
<feature type="domain" description="Peptidoglycan binding-like" evidence="3">
    <location>
        <begin position="32"/>
        <end position="88"/>
    </location>
</feature>
<dbReference type="Pfam" id="PF01471">
    <property type="entry name" value="PG_binding_1"/>
    <property type="match status" value="1"/>
</dbReference>
<dbReference type="InterPro" id="IPR010611">
    <property type="entry name" value="3D_dom"/>
</dbReference>
<evidence type="ECO:0000313" key="5">
    <source>
        <dbReference type="EMBL" id="MDV5088142.1"/>
    </source>
</evidence>
<evidence type="ECO:0000256" key="1">
    <source>
        <dbReference type="ARBA" id="ARBA00022729"/>
    </source>
</evidence>
<feature type="chain" id="PRO_5045646995" evidence="2">
    <location>
        <begin position="25"/>
        <end position="203"/>
    </location>
</feature>
<dbReference type="InterPro" id="IPR002477">
    <property type="entry name" value="Peptidoglycan-bd-like"/>
</dbReference>
<keyword evidence="6" id="KW-1185">Reference proteome</keyword>
<protein>
    <submittedName>
        <fullName evidence="5">Peptidoglycan-binding protein</fullName>
    </submittedName>
</protein>
<evidence type="ECO:0000259" key="3">
    <source>
        <dbReference type="Pfam" id="PF01471"/>
    </source>
</evidence>
<reference evidence="5 6" key="1">
    <citation type="submission" date="2023-10" db="EMBL/GenBank/DDBJ databases">
        <title>Veillonella sp. nov., isolated from a pig farm feces dump.</title>
        <authorList>
            <person name="Chang Y.-H."/>
        </authorList>
    </citation>
    <scope>NUCLEOTIDE SEQUENCE [LARGE SCALE GENOMIC DNA]</scope>
    <source>
        <strain evidence="5 6">YH-vei2233</strain>
    </source>
</reference>